<dbReference type="InterPro" id="IPR050595">
    <property type="entry name" value="Bact_response_regulator"/>
</dbReference>
<gene>
    <name evidence="4" type="ORF">EWM63_28495</name>
</gene>
<dbReference type="KEGG" id="plue:EWM63_28495"/>
<dbReference type="AlphaFoldDB" id="A0A4V0Z4C1"/>
<dbReference type="SUPFAM" id="SSF52172">
    <property type="entry name" value="CheY-like"/>
    <property type="match status" value="1"/>
</dbReference>
<dbReference type="EMBL" id="CP035913">
    <property type="protein sequence ID" value="QBE66423.1"/>
    <property type="molecule type" value="Genomic_DNA"/>
</dbReference>
<dbReference type="Pfam" id="PF00072">
    <property type="entry name" value="Response_reg"/>
    <property type="match status" value="1"/>
</dbReference>
<dbReference type="Gene3D" id="3.40.50.2300">
    <property type="match status" value="1"/>
</dbReference>
<evidence type="ECO:0000313" key="5">
    <source>
        <dbReference type="Proteomes" id="UP000290637"/>
    </source>
</evidence>
<keyword evidence="1 2" id="KW-0597">Phosphoprotein</keyword>
<dbReference type="PROSITE" id="PS50110">
    <property type="entry name" value="RESPONSE_REGULATORY"/>
    <property type="match status" value="1"/>
</dbReference>
<reference evidence="4 5" key="1">
    <citation type="submission" date="2019-02" db="EMBL/GenBank/DDBJ databases">
        <title>Draft Genome Sequences of Six Type Strains of the Genus Massilia.</title>
        <authorList>
            <person name="Miess H."/>
            <person name="Frediansyhah A."/>
            <person name="Gross H."/>
        </authorList>
    </citation>
    <scope>NUCLEOTIDE SEQUENCE [LARGE SCALE GENOMIC DNA]</scope>
    <source>
        <strain evidence="4 5">DSM 17473</strain>
    </source>
</reference>
<dbReference type="InterPro" id="IPR001789">
    <property type="entry name" value="Sig_transdc_resp-reg_receiver"/>
</dbReference>
<dbReference type="GO" id="GO:0000160">
    <property type="term" value="P:phosphorelay signal transduction system"/>
    <property type="evidence" value="ECO:0007669"/>
    <property type="project" value="InterPro"/>
</dbReference>
<evidence type="ECO:0000259" key="3">
    <source>
        <dbReference type="PROSITE" id="PS50110"/>
    </source>
</evidence>
<evidence type="ECO:0000256" key="2">
    <source>
        <dbReference type="PROSITE-ProRule" id="PRU00169"/>
    </source>
</evidence>
<dbReference type="RefSeq" id="WP_130189530.1">
    <property type="nucleotide sequence ID" value="NZ_CP035913.1"/>
</dbReference>
<dbReference type="Proteomes" id="UP000290637">
    <property type="component" value="Chromosome"/>
</dbReference>
<dbReference type="InterPro" id="IPR011006">
    <property type="entry name" value="CheY-like_superfamily"/>
</dbReference>
<name>A0A4V0Z4C1_9BURK</name>
<accession>A0A4V0Z4C1</accession>
<keyword evidence="5" id="KW-1185">Reference proteome</keyword>
<dbReference type="PANTHER" id="PTHR44591">
    <property type="entry name" value="STRESS RESPONSE REGULATOR PROTEIN 1"/>
    <property type="match status" value="1"/>
</dbReference>
<evidence type="ECO:0000256" key="1">
    <source>
        <dbReference type="ARBA" id="ARBA00022553"/>
    </source>
</evidence>
<organism evidence="4 5">
    <name type="scientific">Pseudoduganella lutea</name>
    <dbReference type="NCBI Taxonomy" id="321985"/>
    <lineage>
        <taxon>Bacteria</taxon>
        <taxon>Pseudomonadati</taxon>
        <taxon>Pseudomonadota</taxon>
        <taxon>Betaproteobacteria</taxon>
        <taxon>Burkholderiales</taxon>
        <taxon>Oxalobacteraceae</taxon>
        <taxon>Telluria group</taxon>
        <taxon>Pseudoduganella</taxon>
    </lineage>
</organism>
<feature type="modified residue" description="4-aspartylphosphate" evidence="2">
    <location>
        <position position="55"/>
    </location>
</feature>
<evidence type="ECO:0000313" key="4">
    <source>
        <dbReference type="EMBL" id="QBE66423.1"/>
    </source>
</evidence>
<proteinExistence type="predicted"/>
<dbReference type="OrthoDB" id="5421695at2"/>
<protein>
    <submittedName>
        <fullName evidence="4">Response regulator</fullName>
    </submittedName>
</protein>
<sequence length="119" mass="12767">MASAKKILIVDDNVDAADLTAEMLRMYGHEVEVAYGGPEGLAAAKATAPGVIFLDIGMPVMDGYQVATALRADEAFRRVKIVALTAWGDAASREKSKVAGFDLHLTKPANFRNLLYIAQ</sequence>
<dbReference type="CDD" id="cd17580">
    <property type="entry name" value="REC_2_DhkD-like"/>
    <property type="match status" value="1"/>
</dbReference>
<dbReference type="PANTHER" id="PTHR44591:SF3">
    <property type="entry name" value="RESPONSE REGULATORY DOMAIN-CONTAINING PROTEIN"/>
    <property type="match status" value="1"/>
</dbReference>
<dbReference type="SMART" id="SM00448">
    <property type="entry name" value="REC"/>
    <property type="match status" value="1"/>
</dbReference>
<feature type="domain" description="Response regulatory" evidence="3">
    <location>
        <begin position="6"/>
        <end position="119"/>
    </location>
</feature>